<dbReference type="Gene3D" id="3.40.50.720">
    <property type="entry name" value="NAD(P)-binding Rossmann-like Domain"/>
    <property type="match status" value="1"/>
</dbReference>
<evidence type="ECO:0000259" key="3">
    <source>
        <dbReference type="Pfam" id="PF00899"/>
    </source>
</evidence>
<dbReference type="GO" id="GO:0008641">
    <property type="term" value="F:ubiquitin-like modifier activating enzyme activity"/>
    <property type="evidence" value="ECO:0007669"/>
    <property type="project" value="InterPro"/>
</dbReference>
<feature type="signal peptide" evidence="2">
    <location>
        <begin position="1"/>
        <end position="18"/>
    </location>
</feature>
<dbReference type="EMBL" id="BRXZ01001243">
    <property type="protein sequence ID" value="GMH66335.1"/>
    <property type="molecule type" value="Genomic_DNA"/>
</dbReference>
<name>A0A9W7E5X8_9STRA</name>
<feature type="domain" description="THIF-type NAD/FAD binding fold" evidence="3">
    <location>
        <begin position="42"/>
        <end position="175"/>
    </location>
</feature>
<keyword evidence="2" id="KW-0732">Signal</keyword>
<dbReference type="GO" id="GO:0061504">
    <property type="term" value="P:cyclic threonylcarbamoyladenosine biosynthetic process"/>
    <property type="evidence" value="ECO:0007669"/>
    <property type="project" value="TreeGrafter"/>
</dbReference>
<comment type="caution">
    <text evidence="4">The sequence shown here is derived from an EMBL/GenBank/DDBJ whole genome shotgun (WGS) entry which is preliminary data.</text>
</comment>
<dbReference type="PANTHER" id="PTHR43267">
    <property type="entry name" value="TRNA THREONYLCARBAMOYLADENOSINE DEHYDRATASE"/>
    <property type="match status" value="1"/>
</dbReference>
<feature type="region of interest" description="Disordered" evidence="1">
    <location>
        <begin position="234"/>
        <end position="256"/>
    </location>
</feature>
<keyword evidence="5" id="KW-1185">Reference proteome</keyword>
<accession>A0A9W7E5X8</accession>
<gene>
    <name evidence="4" type="ORF">TrRE_jg12605</name>
</gene>
<sequence length="304" mass="32347">MAPRCIIIFFALFHATQSFSAPTHADLFGGVGRLYKGISAPDQSLSNLEKASVLVVGIGGVGSWVAEALCRSGVGSLALCDLDDVCVSNINRQVQATVPTVGQMKVDALSSHLLSINPDLRITKIMDFVTASNIDSVCDFSPFTVVVDCIDDARDKAAIINKCQEMGTTVVTVGGGAGLRDPTLIAIKDITKAGDDKLLFWVRKHLRQKYGFPGGPKNGQKNNHRPKKWGVWAVSSEERSPPSETPLPPGPGGSLRRCDSSLGTAVFTTGALGFAAASKVVEMIVHEDLIKVDVRKKETEGGID</sequence>
<organism evidence="4 5">
    <name type="scientific">Triparma retinervis</name>
    <dbReference type="NCBI Taxonomy" id="2557542"/>
    <lineage>
        <taxon>Eukaryota</taxon>
        <taxon>Sar</taxon>
        <taxon>Stramenopiles</taxon>
        <taxon>Ochrophyta</taxon>
        <taxon>Bolidophyceae</taxon>
        <taxon>Parmales</taxon>
        <taxon>Triparmaceae</taxon>
        <taxon>Triparma</taxon>
    </lineage>
</organism>
<protein>
    <recommendedName>
        <fullName evidence="3">THIF-type NAD/FAD binding fold domain-containing protein</fullName>
    </recommendedName>
</protein>
<dbReference type="SUPFAM" id="SSF69572">
    <property type="entry name" value="Activating enzymes of the ubiquitin-like proteins"/>
    <property type="match status" value="1"/>
</dbReference>
<dbReference type="PANTHER" id="PTHR43267:SF1">
    <property type="entry name" value="TRNA THREONYLCARBAMOYLADENOSINE DEHYDRATASE"/>
    <property type="match status" value="1"/>
</dbReference>
<evidence type="ECO:0000313" key="5">
    <source>
        <dbReference type="Proteomes" id="UP001165082"/>
    </source>
</evidence>
<proteinExistence type="predicted"/>
<dbReference type="Pfam" id="PF00899">
    <property type="entry name" value="ThiF"/>
    <property type="match status" value="1"/>
</dbReference>
<dbReference type="InterPro" id="IPR000594">
    <property type="entry name" value="ThiF_NAD_FAD-bd"/>
</dbReference>
<reference evidence="4" key="1">
    <citation type="submission" date="2022-07" db="EMBL/GenBank/DDBJ databases">
        <title>Genome analysis of Parmales, a sister group of diatoms, reveals the evolutionary specialization of diatoms from phago-mixotrophs to photoautotrophs.</title>
        <authorList>
            <person name="Ban H."/>
            <person name="Sato S."/>
            <person name="Yoshikawa S."/>
            <person name="Kazumasa Y."/>
            <person name="Nakamura Y."/>
            <person name="Ichinomiya M."/>
            <person name="Saitoh K."/>
            <person name="Sato N."/>
            <person name="Blanc-Mathieu R."/>
            <person name="Endo H."/>
            <person name="Kuwata A."/>
            <person name="Ogata H."/>
        </authorList>
    </citation>
    <scope>NUCLEOTIDE SEQUENCE</scope>
</reference>
<dbReference type="InterPro" id="IPR045886">
    <property type="entry name" value="ThiF/MoeB/HesA"/>
</dbReference>
<feature type="chain" id="PRO_5040988188" description="THIF-type NAD/FAD binding fold domain-containing protein" evidence="2">
    <location>
        <begin position="19"/>
        <end position="304"/>
    </location>
</feature>
<evidence type="ECO:0000256" key="2">
    <source>
        <dbReference type="SAM" id="SignalP"/>
    </source>
</evidence>
<dbReference type="GO" id="GO:0061503">
    <property type="term" value="F:tRNA threonylcarbamoyladenosine dehydratase"/>
    <property type="evidence" value="ECO:0007669"/>
    <property type="project" value="TreeGrafter"/>
</dbReference>
<dbReference type="Proteomes" id="UP001165082">
    <property type="component" value="Unassembled WGS sequence"/>
</dbReference>
<dbReference type="AlphaFoldDB" id="A0A9W7E5X8"/>
<dbReference type="InterPro" id="IPR035985">
    <property type="entry name" value="Ubiquitin-activating_enz"/>
</dbReference>
<evidence type="ECO:0000313" key="4">
    <source>
        <dbReference type="EMBL" id="GMH66335.1"/>
    </source>
</evidence>
<dbReference type="OrthoDB" id="206053at2759"/>
<evidence type="ECO:0000256" key="1">
    <source>
        <dbReference type="SAM" id="MobiDB-lite"/>
    </source>
</evidence>